<dbReference type="EMBL" id="AP024484">
    <property type="protein sequence ID" value="BCS84841.1"/>
    <property type="molecule type" value="Genomic_DNA"/>
</dbReference>
<dbReference type="Proteomes" id="UP001319045">
    <property type="component" value="Chromosome"/>
</dbReference>
<evidence type="ECO:0000313" key="1">
    <source>
        <dbReference type="EMBL" id="BCS84841.1"/>
    </source>
</evidence>
<proteinExistence type="predicted"/>
<reference evidence="1 2" key="1">
    <citation type="journal article" date="2022" name="Int. J. Syst. Evol. Microbiol.">
        <title>Prevotella herbatica sp. nov., a plant polysaccharide-decomposing anaerobic bacterium isolated from a methanogenic reactor.</title>
        <authorList>
            <person name="Uek A."/>
            <person name="Tonouchi A."/>
            <person name="Kaku N."/>
            <person name="Ueki K."/>
        </authorList>
    </citation>
    <scope>NUCLEOTIDE SEQUENCE [LARGE SCALE GENOMIC DNA]</scope>
    <source>
        <strain evidence="1 2">WR041</strain>
    </source>
</reference>
<accession>A0ABN6EG44</accession>
<gene>
    <name evidence="1" type="ORF">prwr041_07340</name>
</gene>
<name>A0ABN6EG44_9BACT</name>
<sequence length="63" mass="7659">MALYYHILDIKALEKHKYTRFRALLATTKFKQKFYRTAIKKLFMLPNIMFVLLSTILQQHKIK</sequence>
<keyword evidence="2" id="KW-1185">Reference proteome</keyword>
<evidence type="ECO:0000313" key="2">
    <source>
        <dbReference type="Proteomes" id="UP001319045"/>
    </source>
</evidence>
<protein>
    <submittedName>
        <fullName evidence="1">Uncharacterized protein</fullName>
    </submittedName>
</protein>
<organism evidence="1 2">
    <name type="scientific">Prevotella herbatica</name>
    <dbReference type="NCBI Taxonomy" id="2801997"/>
    <lineage>
        <taxon>Bacteria</taxon>
        <taxon>Pseudomonadati</taxon>
        <taxon>Bacteroidota</taxon>
        <taxon>Bacteroidia</taxon>
        <taxon>Bacteroidales</taxon>
        <taxon>Prevotellaceae</taxon>
        <taxon>Prevotella</taxon>
    </lineage>
</organism>